<accession>A0A0K9GSW2</accession>
<name>A0A0K9GSW2_9BACI</name>
<dbReference type="InterPro" id="IPR003779">
    <property type="entry name" value="CMD-like"/>
</dbReference>
<sequence>MSNYTEITKGLTQVARSALEQHRAYRGFSETVWAQGVLPSKEKELIAVGVAHSTKCHYCITHHTQKAKNEGASVDEVIEAAMVAVALEGNSFSLEEATSRLPDLAASPGSEQDPFLHHYEKLFALTYSVFEPKHLSAKLKYLIAIAICFTNKSTHHLDEFISKALATGASPEEIKETYYISALMKAGGTMSYISEAINSYHTNYIY</sequence>
<dbReference type="InterPro" id="IPR004675">
    <property type="entry name" value="AhpD_core"/>
</dbReference>
<dbReference type="SUPFAM" id="SSF69118">
    <property type="entry name" value="AhpD-like"/>
    <property type="match status" value="2"/>
</dbReference>
<gene>
    <name evidence="2" type="ORF">AC625_09415</name>
</gene>
<dbReference type="PANTHER" id="PTHR33930:SF2">
    <property type="entry name" value="BLR3452 PROTEIN"/>
    <property type="match status" value="1"/>
</dbReference>
<dbReference type="Proteomes" id="UP000037146">
    <property type="component" value="Unassembled WGS sequence"/>
</dbReference>
<feature type="domain" description="Carboxymuconolactone decarboxylase-like" evidence="1">
    <location>
        <begin position="119"/>
        <end position="192"/>
    </location>
</feature>
<dbReference type="EMBL" id="LFZW01000001">
    <property type="protein sequence ID" value="KMY49728.1"/>
    <property type="molecule type" value="Genomic_DNA"/>
</dbReference>
<dbReference type="InterPro" id="IPR029032">
    <property type="entry name" value="AhpD-like"/>
</dbReference>
<dbReference type="PATRIC" id="fig|1679170.3.peg.2081"/>
<protein>
    <recommendedName>
        <fullName evidence="1">Carboxymuconolactone decarboxylase-like domain-containing protein</fullName>
    </recommendedName>
</protein>
<dbReference type="AlphaFoldDB" id="A0A0K9GSW2"/>
<dbReference type="STRING" id="1679170.AC625_09415"/>
<dbReference type="PANTHER" id="PTHR33930">
    <property type="entry name" value="ALKYL HYDROPEROXIDE REDUCTASE AHPD"/>
    <property type="match status" value="1"/>
</dbReference>
<organism evidence="2 3">
    <name type="scientific">Peribacillus loiseleuriae</name>
    <dbReference type="NCBI Taxonomy" id="1679170"/>
    <lineage>
        <taxon>Bacteria</taxon>
        <taxon>Bacillati</taxon>
        <taxon>Bacillota</taxon>
        <taxon>Bacilli</taxon>
        <taxon>Bacillales</taxon>
        <taxon>Bacillaceae</taxon>
        <taxon>Peribacillus</taxon>
    </lineage>
</organism>
<dbReference type="GO" id="GO:0051920">
    <property type="term" value="F:peroxiredoxin activity"/>
    <property type="evidence" value="ECO:0007669"/>
    <property type="project" value="InterPro"/>
</dbReference>
<reference evidence="3" key="1">
    <citation type="submission" date="2015-07" db="EMBL/GenBank/DDBJ databases">
        <title>Genome sequencing project for genomic taxonomy and phylogenomics of Bacillus-like bacteria.</title>
        <authorList>
            <person name="Liu B."/>
            <person name="Wang J."/>
            <person name="Zhu Y."/>
            <person name="Liu G."/>
            <person name="Chen Q."/>
            <person name="Chen Z."/>
            <person name="Lan J."/>
            <person name="Che J."/>
            <person name="Ge C."/>
            <person name="Shi H."/>
            <person name="Pan Z."/>
            <person name="Liu X."/>
        </authorList>
    </citation>
    <scope>NUCLEOTIDE SEQUENCE [LARGE SCALE GENOMIC DNA]</scope>
    <source>
        <strain evidence="3">FJAT-27997</strain>
    </source>
</reference>
<dbReference type="NCBIfam" id="TIGR00778">
    <property type="entry name" value="ahpD_dom"/>
    <property type="match status" value="1"/>
</dbReference>
<dbReference type="Gene3D" id="1.20.1290.10">
    <property type="entry name" value="AhpD-like"/>
    <property type="match status" value="2"/>
</dbReference>
<evidence type="ECO:0000259" key="1">
    <source>
        <dbReference type="Pfam" id="PF02627"/>
    </source>
</evidence>
<feature type="domain" description="Carboxymuconolactone decarboxylase-like" evidence="1">
    <location>
        <begin position="23"/>
        <end position="89"/>
    </location>
</feature>
<dbReference type="OrthoDB" id="9806086at2"/>
<dbReference type="Pfam" id="PF02627">
    <property type="entry name" value="CMD"/>
    <property type="match status" value="2"/>
</dbReference>
<proteinExistence type="predicted"/>
<evidence type="ECO:0000313" key="2">
    <source>
        <dbReference type="EMBL" id="KMY49728.1"/>
    </source>
</evidence>
<keyword evidence="3" id="KW-1185">Reference proteome</keyword>
<dbReference type="RefSeq" id="WP_049681070.1">
    <property type="nucleotide sequence ID" value="NZ_LFZW01000001.1"/>
</dbReference>
<comment type="caution">
    <text evidence="2">The sequence shown here is derived from an EMBL/GenBank/DDBJ whole genome shotgun (WGS) entry which is preliminary data.</text>
</comment>
<evidence type="ECO:0000313" key="3">
    <source>
        <dbReference type="Proteomes" id="UP000037146"/>
    </source>
</evidence>